<dbReference type="Proteomes" id="UP001346149">
    <property type="component" value="Unassembled WGS sequence"/>
</dbReference>
<gene>
    <name evidence="1" type="ORF">SAY86_028355</name>
</gene>
<dbReference type="EMBL" id="JAXQNO010000006">
    <property type="protein sequence ID" value="KAK4796029.1"/>
    <property type="molecule type" value="Genomic_DNA"/>
</dbReference>
<evidence type="ECO:0000313" key="1">
    <source>
        <dbReference type="EMBL" id="KAK4796029.1"/>
    </source>
</evidence>
<dbReference type="AlphaFoldDB" id="A0AAN7M0I2"/>
<keyword evidence="2" id="KW-1185">Reference proteome</keyword>
<name>A0AAN7M0I2_TRANT</name>
<sequence>MNDKVAANGRTPVAVKARSLQAEEASLCISGGGLLKLREDVQSCGYQDVHVMWELLRRSEIEFRAALHFPHVPAQQQTSLESFLLDI</sequence>
<protein>
    <submittedName>
        <fullName evidence="1">Uncharacterized protein</fullName>
    </submittedName>
</protein>
<proteinExistence type="predicted"/>
<evidence type="ECO:0000313" key="2">
    <source>
        <dbReference type="Proteomes" id="UP001346149"/>
    </source>
</evidence>
<dbReference type="PANTHER" id="PTHR33181:SF4">
    <property type="entry name" value="OVULE PROTEIN"/>
    <property type="match status" value="1"/>
</dbReference>
<organism evidence="1 2">
    <name type="scientific">Trapa natans</name>
    <name type="common">Water chestnut</name>
    <dbReference type="NCBI Taxonomy" id="22666"/>
    <lineage>
        <taxon>Eukaryota</taxon>
        <taxon>Viridiplantae</taxon>
        <taxon>Streptophyta</taxon>
        <taxon>Embryophyta</taxon>
        <taxon>Tracheophyta</taxon>
        <taxon>Spermatophyta</taxon>
        <taxon>Magnoliopsida</taxon>
        <taxon>eudicotyledons</taxon>
        <taxon>Gunneridae</taxon>
        <taxon>Pentapetalae</taxon>
        <taxon>rosids</taxon>
        <taxon>malvids</taxon>
        <taxon>Myrtales</taxon>
        <taxon>Lythraceae</taxon>
        <taxon>Trapa</taxon>
    </lineage>
</organism>
<accession>A0AAN7M0I2</accession>
<reference evidence="1 2" key="1">
    <citation type="journal article" date="2023" name="Hortic Res">
        <title>Pangenome of water caltrop reveals structural variations and asymmetric subgenome divergence after allopolyploidization.</title>
        <authorList>
            <person name="Zhang X."/>
            <person name="Chen Y."/>
            <person name="Wang L."/>
            <person name="Yuan Y."/>
            <person name="Fang M."/>
            <person name="Shi L."/>
            <person name="Lu R."/>
            <person name="Comes H.P."/>
            <person name="Ma Y."/>
            <person name="Chen Y."/>
            <person name="Huang G."/>
            <person name="Zhou Y."/>
            <person name="Zheng Z."/>
            <person name="Qiu Y."/>
        </authorList>
    </citation>
    <scope>NUCLEOTIDE SEQUENCE [LARGE SCALE GENOMIC DNA]</scope>
    <source>
        <strain evidence="1">F231</strain>
    </source>
</reference>
<comment type="caution">
    <text evidence="1">The sequence shown here is derived from an EMBL/GenBank/DDBJ whole genome shotgun (WGS) entry which is preliminary data.</text>
</comment>
<dbReference type="PANTHER" id="PTHR33181">
    <property type="entry name" value="OS01G0778500 PROTEIN"/>
    <property type="match status" value="1"/>
</dbReference>